<comment type="catalytic activity">
    <reaction evidence="1">
        <text>ATP + protein L-histidine = ADP + protein N-phospho-L-histidine.</text>
        <dbReference type="EC" id="2.7.13.3"/>
    </reaction>
</comment>
<evidence type="ECO:0000259" key="9">
    <source>
        <dbReference type="SMART" id="SM00065"/>
    </source>
</evidence>
<dbReference type="SUPFAM" id="SSF55785">
    <property type="entry name" value="PYP-like sensor domain (PAS domain)"/>
    <property type="match status" value="1"/>
</dbReference>
<gene>
    <name evidence="11" type="ORF">J6595_13550</name>
</gene>
<feature type="domain" description="GAF" evidence="9">
    <location>
        <begin position="9"/>
        <end position="155"/>
    </location>
</feature>
<dbReference type="Gene3D" id="3.30.450.40">
    <property type="match status" value="1"/>
</dbReference>
<evidence type="ECO:0000256" key="3">
    <source>
        <dbReference type="ARBA" id="ARBA00021740"/>
    </source>
</evidence>
<dbReference type="Pfam" id="PF07536">
    <property type="entry name" value="HWE_HK"/>
    <property type="match status" value="1"/>
</dbReference>
<evidence type="ECO:0000256" key="8">
    <source>
        <dbReference type="ARBA" id="ARBA00022840"/>
    </source>
</evidence>
<evidence type="ECO:0000313" key="11">
    <source>
        <dbReference type="EMBL" id="MBP0616609.1"/>
    </source>
</evidence>
<keyword evidence="6" id="KW-0547">Nucleotide-binding</keyword>
<proteinExistence type="predicted"/>
<dbReference type="InterPro" id="IPR036890">
    <property type="entry name" value="HATPase_C_sf"/>
</dbReference>
<organism evidence="11 12">
    <name type="scientific">Jiella mangrovi</name>
    <dbReference type="NCBI Taxonomy" id="2821407"/>
    <lineage>
        <taxon>Bacteria</taxon>
        <taxon>Pseudomonadati</taxon>
        <taxon>Pseudomonadota</taxon>
        <taxon>Alphaproteobacteria</taxon>
        <taxon>Hyphomicrobiales</taxon>
        <taxon>Aurantimonadaceae</taxon>
        <taxon>Jiella</taxon>
    </lineage>
</organism>
<dbReference type="PANTHER" id="PTHR41523">
    <property type="entry name" value="TWO-COMPONENT SYSTEM SENSOR PROTEIN"/>
    <property type="match status" value="1"/>
</dbReference>
<comment type="caution">
    <text evidence="11">The sequence shown here is derived from an EMBL/GenBank/DDBJ whole genome shotgun (WGS) entry which is preliminary data.</text>
</comment>
<evidence type="ECO:0000256" key="5">
    <source>
        <dbReference type="ARBA" id="ARBA00022679"/>
    </source>
</evidence>
<name>A0ABS4BKE7_9HYPH</name>
<reference evidence="11 12" key="1">
    <citation type="submission" date="2021-04" db="EMBL/GenBank/DDBJ databases">
        <title>Whole genome sequence of Jiella sp. KSK16Y-1.</title>
        <authorList>
            <person name="Tuo L."/>
        </authorList>
    </citation>
    <scope>NUCLEOTIDE SEQUENCE [LARGE SCALE GENOMIC DNA]</scope>
    <source>
        <strain evidence="11 12">KSK16Y-1</strain>
    </source>
</reference>
<keyword evidence="7" id="KW-0418">Kinase</keyword>
<protein>
    <recommendedName>
        <fullName evidence="3">Blue-light-activated histidine kinase</fullName>
        <ecNumber evidence="2">2.7.13.3</ecNumber>
    </recommendedName>
</protein>
<evidence type="ECO:0000313" key="12">
    <source>
        <dbReference type="Proteomes" id="UP000678276"/>
    </source>
</evidence>
<keyword evidence="12" id="KW-1185">Reference proteome</keyword>
<dbReference type="SMART" id="SM00065">
    <property type="entry name" value="GAF"/>
    <property type="match status" value="1"/>
</dbReference>
<dbReference type="Pfam" id="PF08448">
    <property type="entry name" value="PAS_4"/>
    <property type="match status" value="1"/>
</dbReference>
<feature type="domain" description="Signal transduction histidine kinase HWE region" evidence="10">
    <location>
        <begin position="279"/>
        <end position="359"/>
    </location>
</feature>
<dbReference type="InterPro" id="IPR003018">
    <property type="entry name" value="GAF"/>
</dbReference>
<dbReference type="Gene3D" id="3.30.565.10">
    <property type="entry name" value="Histidine kinase-like ATPase, C-terminal domain"/>
    <property type="match status" value="1"/>
</dbReference>
<dbReference type="InterPro" id="IPR013656">
    <property type="entry name" value="PAS_4"/>
</dbReference>
<dbReference type="CDD" id="cd00130">
    <property type="entry name" value="PAS"/>
    <property type="match status" value="1"/>
</dbReference>
<dbReference type="PANTHER" id="PTHR41523:SF7">
    <property type="entry name" value="HISTIDINE KINASE"/>
    <property type="match status" value="1"/>
</dbReference>
<keyword evidence="4" id="KW-0597">Phosphoprotein</keyword>
<evidence type="ECO:0000256" key="4">
    <source>
        <dbReference type="ARBA" id="ARBA00022553"/>
    </source>
</evidence>
<evidence type="ECO:0000259" key="10">
    <source>
        <dbReference type="SMART" id="SM00911"/>
    </source>
</evidence>
<sequence>MKSGLLAHEGAGPFERIVDLACDVFDIPTALFTLVGDDFQVYLTQRGLDAGQPCDEKSAFKHSLCRQVAVTARTLAISDAAKDAVTAGNPNVETFGIGAYLGVPVRLPTGEVIGSLAVISSDPYHWSDREVRRLETLSSVLEDEIRVRVGETKWRNLFDKLVEGFVLAEAIRGETGRLVDWMHVEVNDAYGKLVGIERADARGKKASELFPDLEAGWRDDFAKVVDEQEVVTFIRHVSHNGRWYEGSAQPLSDDRFVVLFIDVTARMEEQTRRADMQRETEHRLKNSLAVVASIARQTFRCATSIEDARDTLLGRIDVLTRAHLVLHDGGRGGGAIAAVLETAFAPFAGKGRMEMNGPAVVIGPQSATNLALVTHELATNAAKYGALSSESGRVDIDWWIEQADGEAILSLNWCERGGPPARQPERLSIGTRLIKAGLQVAGGHCEIRYEPEGLVCELRAPLKAIQAR</sequence>
<evidence type="ECO:0000256" key="1">
    <source>
        <dbReference type="ARBA" id="ARBA00000085"/>
    </source>
</evidence>
<dbReference type="InterPro" id="IPR035965">
    <property type="entry name" value="PAS-like_dom_sf"/>
</dbReference>
<dbReference type="Gene3D" id="3.30.450.20">
    <property type="entry name" value="PAS domain"/>
    <property type="match status" value="1"/>
</dbReference>
<dbReference type="EC" id="2.7.13.3" evidence="2"/>
<accession>A0ABS4BKE7</accession>
<dbReference type="NCBIfam" id="TIGR00229">
    <property type="entry name" value="sensory_box"/>
    <property type="match status" value="1"/>
</dbReference>
<dbReference type="SUPFAM" id="SSF55781">
    <property type="entry name" value="GAF domain-like"/>
    <property type="match status" value="1"/>
</dbReference>
<dbReference type="Proteomes" id="UP000678276">
    <property type="component" value="Unassembled WGS sequence"/>
</dbReference>
<evidence type="ECO:0000256" key="6">
    <source>
        <dbReference type="ARBA" id="ARBA00022741"/>
    </source>
</evidence>
<dbReference type="InterPro" id="IPR029016">
    <property type="entry name" value="GAF-like_dom_sf"/>
</dbReference>
<dbReference type="EMBL" id="JAGJCF010000009">
    <property type="protein sequence ID" value="MBP0616609.1"/>
    <property type="molecule type" value="Genomic_DNA"/>
</dbReference>
<dbReference type="RefSeq" id="WP_209595093.1">
    <property type="nucleotide sequence ID" value="NZ_JAGJCF010000009.1"/>
</dbReference>
<dbReference type="InterPro" id="IPR000014">
    <property type="entry name" value="PAS"/>
</dbReference>
<dbReference type="SMART" id="SM00911">
    <property type="entry name" value="HWE_HK"/>
    <property type="match status" value="1"/>
</dbReference>
<dbReference type="Pfam" id="PF01590">
    <property type="entry name" value="GAF"/>
    <property type="match status" value="1"/>
</dbReference>
<keyword evidence="8" id="KW-0067">ATP-binding</keyword>
<dbReference type="InterPro" id="IPR011102">
    <property type="entry name" value="Sig_transdc_His_kinase_HWE"/>
</dbReference>
<evidence type="ECO:0000256" key="7">
    <source>
        <dbReference type="ARBA" id="ARBA00022777"/>
    </source>
</evidence>
<keyword evidence="5" id="KW-0808">Transferase</keyword>
<evidence type="ECO:0000256" key="2">
    <source>
        <dbReference type="ARBA" id="ARBA00012438"/>
    </source>
</evidence>